<feature type="region of interest" description="Disordered" evidence="1">
    <location>
        <begin position="104"/>
        <end position="123"/>
    </location>
</feature>
<evidence type="ECO:0000256" key="1">
    <source>
        <dbReference type="SAM" id="MobiDB-lite"/>
    </source>
</evidence>
<organism evidence="2 3">
    <name type="scientific">Gossypium arboreum</name>
    <name type="common">Tree cotton</name>
    <name type="synonym">Gossypium nanking</name>
    <dbReference type="NCBI Taxonomy" id="29729"/>
    <lineage>
        <taxon>Eukaryota</taxon>
        <taxon>Viridiplantae</taxon>
        <taxon>Streptophyta</taxon>
        <taxon>Embryophyta</taxon>
        <taxon>Tracheophyta</taxon>
        <taxon>Spermatophyta</taxon>
        <taxon>Magnoliopsida</taxon>
        <taxon>eudicotyledons</taxon>
        <taxon>Gunneridae</taxon>
        <taxon>Pentapetalae</taxon>
        <taxon>rosids</taxon>
        <taxon>malvids</taxon>
        <taxon>Malvales</taxon>
        <taxon>Malvaceae</taxon>
        <taxon>Malvoideae</taxon>
        <taxon>Gossypium</taxon>
    </lineage>
</organism>
<keyword evidence="3" id="KW-1185">Reference proteome</keyword>
<protein>
    <recommendedName>
        <fullName evidence="4">UBN2 domain-containing protein</fullName>
    </recommendedName>
</protein>
<reference evidence="2 3" key="1">
    <citation type="submission" date="2023-03" db="EMBL/GenBank/DDBJ databases">
        <title>WGS of Gossypium arboreum.</title>
        <authorList>
            <person name="Yu D."/>
        </authorList>
    </citation>
    <scope>NUCLEOTIDE SEQUENCE [LARGE SCALE GENOMIC DNA]</scope>
    <source>
        <tissue evidence="2">Leaf</tissue>
    </source>
</reference>
<gene>
    <name evidence="2" type="ORF">PVK06_026732</name>
</gene>
<name>A0ABR0NZ08_GOSAR</name>
<evidence type="ECO:0008006" key="4">
    <source>
        <dbReference type="Google" id="ProtNLM"/>
    </source>
</evidence>
<dbReference type="Pfam" id="PF14223">
    <property type="entry name" value="Retrotran_gag_2"/>
    <property type="match status" value="1"/>
</dbReference>
<dbReference type="EMBL" id="JARKNE010000008">
    <property type="protein sequence ID" value="KAK5811402.1"/>
    <property type="molecule type" value="Genomic_DNA"/>
</dbReference>
<evidence type="ECO:0000313" key="2">
    <source>
        <dbReference type="EMBL" id="KAK5811402.1"/>
    </source>
</evidence>
<sequence length="123" mass="14491">MFKKKLKKDIKAMFDRFTIIINEIKSYRTYPNEEVVRKMLKCLSMSWESKVTAIEEAKILETLLLDEQIGSLLIHEIRLKKGNKKEKVKKKKKVGVALKSTIEEDSDYSEEVDEDKEMTMFAR</sequence>
<accession>A0ABR0NZ08</accession>
<comment type="caution">
    <text evidence="2">The sequence shown here is derived from an EMBL/GenBank/DDBJ whole genome shotgun (WGS) entry which is preliminary data.</text>
</comment>
<feature type="compositionally biased region" description="Acidic residues" evidence="1">
    <location>
        <begin position="104"/>
        <end position="116"/>
    </location>
</feature>
<evidence type="ECO:0000313" key="3">
    <source>
        <dbReference type="Proteomes" id="UP001358586"/>
    </source>
</evidence>
<dbReference type="Proteomes" id="UP001358586">
    <property type="component" value="Chromosome 8"/>
</dbReference>
<proteinExistence type="predicted"/>